<dbReference type="NCBIfam" id="TIGR02436">
    <property type="entry name" value="four helix bundle protein"/>
    <property type="match status" value="1"/>
</dbReference>
<dbReference type="AlphaFoldDB" id="A0A2M6XBQ6"/>
<evidence type="ECO:0008006" key="3">
    <source>
        <dbReference type="Google" id="ProtNLM"/>
    </source>
</evidence>
<proteinExistence type="predicted"/>
<accession>A0A2M6XBQ6</accession>
<name>A0A2M6XBQ6_9BACT</name>
<evidence type="ECO:0000313" key="2">
    <source>
        <dbReference type="Proteomes" id="UP000228996"/>
    </source>
</evidence>
<dbReference type="EMBL" id="PEYO01000023">
    <property type="protein sequence ID" value="PIU03091.1"/>
    <property type="molecule type" value="Genomic_DNA"/>
</dbReference>
<sequence length="203" mass="23585">MAKPVKPVQNSRVWKDTQGFKFLVQWSNLVLLRYLIRLVTADLPKSEYRRINQLNDAIRSAIRNLEEGWKRATTSEYLEFLGFSQGSLEEVHGDTRELAEDGFLPSKPGSSLADLGIDLKEFNGKLKETRGSYDYIPLNLLYNPLKSLKSTDITFEMLHEFINKFESFACKRSFQASLINKTDYLEDQKYYQVDQARIKDKIK</sequence>
<comment type="caution">
    <text evidence="1">The sequence shown here is derived from an EMBL/GenBank/DDBJ whole genome shotgun (WGS) entry which is preliminary data.</text>
</comment>
<dbReference type="InterPro" id="IPR036583">
    <property type="entry name" value="23S_rRNA_IVS_sf"/>
</dbReference>
<reference evidence="2" key="1">
    <citation type="submission" date="2017-09" db="EMBL/GenBank/DDBJ databases">
        <title>Depth-based differentiation of microbial function through sediment-hosted aquifers and enrichment of novel symbionts in the deep terrestrial subsurface.</title>
        <authorList>
            <person name="Probst A.J."/>
            <person name="Ladd B."/>
            <person name="Jarett J.K."/>
            <person name="Geller-Mcgrath D.E."/>
            <person name="Sieber C.M.K."/>
            <person name="Emerson J.B."/>
            <person name="Anantharaman K."/>
            <person name="Thomas B.C."/>
            <person name="Malmstrom R."/>
            <person name="Stieglmeier M."/>
            <person name="Klingl A."/>
            <person name="Woyke T."/>
            <person name="Ryan C.M."/>
            <person name="Banfield J.F."/>
        </authorList>
    </citation>
    <scope>NUCLEOTIDE SEQUENCE [LARGE SCALE GENOMIC DNA]</scope>
</reference>
<dbReference type="Gene3D" id="1.20.1440.60">
    <property type="entry name" value="23S rRNA-intervening sequence"/>
    <property type="match status" value="1"/>
</dbReference>
<evidence type="ECO:0000313" key="1">
    <source>
        <dbReference type="EMBL" id="PIU03091.1"/>
    </source>
</evidence>
<dbReference type="InterPro" id="IPR012657">
    <property type="entry name" value="23S_rRNA-intervening_sequence"/>
</dbReference>
<protein>
    <recommendedName>
        <fullName evidence="3">Four helix bundle protein</fullName>
    </recommendedName>
</protein>
<dbReference type="SUPFAM" id="SSF158446">
    <property type="entry name" value="IVS-encoded protein-like"/>
    <property type="match status" value="1"/>
</dbReference>
<dbReference type="Proteomes" id="UP000228996">
    <property type="component" value="Unassembled WGS sequence"/>
</dbReference>
<gene>
    <name evidence="1" type="ORF">COT44_05020</name>
</gene>
<dbReference type="Pfam" id="PF05635">
    <property type="entry name" value="23S_rRNA_IVP"/>
    <property type="match status" value="1"/>
</dbReference>
<organism evidence="1 2">
    <name type="scientific">Candidatus Shapirobacteria bacterium CG08_land_8_20_14_0_20_39_18</name>
    <dbReference type="NCBI Taxonomy" id="1974883"/>
    <lineage>
        <taxon>Bacteria</taxon>
        <taxon>Candidatus Shapironibacteriota</taxon>
    </lineage>
</organism>